<dbReference type="AlphaFoldDB" id="A0A516GKM4"/>
<proteinExistence type="predicted"/>
<gene>
    <name evidence="3" type="ORF">FNV33_08460</name>
</gene>
<dbReference type="InterPro" id="IPR013762">
    <property type="entry name" value="Integrase-like_cat_sf"/>
</dbReference>
<evidence type="ECO:0000256" key="1">
    <source>
        <dbReference type="ARBA" id="ARBA00023172"/>
    </source>
</evidence>
<keyword evidence="1" id="KW-0233">DNA recombination</keyword>
<dbReference type="Pfam" id="PF00589">
    <property type="entry name" value="Phage_integrase"/>
    <property type="match status" value="1"/>
</dbReference>
<dbReference type="EMBL" id="CP041626">
    <property type="protein sequence ID" value="QDO92049.1"/>
    <property type="molecule type" value="Genomic_DNA"/>
</dbReference>
<dbReference type="SUPFAM" id="SSF56349">
    <property type="entry name" value="DNA breaking-rejoining enzymes"/>
    <property type="match status" value="1"/>
</dbReference>
<organism evidence="3 4">
    <name type="scientific">Dolosigranulum pigrum</name>
    <dbReference type="NCBI Taxonomy" id="29394"/>
    <lineage>
        <taxon>Bacteria</taxon>
        <taxon>Bacillati</taxon>
        <taxon>Bacillota</taxon>
        <taxon>Bacilli</taxon>
        <taxon>Lactobacillales</taxon>
        <taxon>Carnobacteriaceae</taxon>
        <taxon>Dolosigranulum</taxon>
    </lineage>
</organism>
<dbReference type="GO" id="GO:0003677">
    <property type="term" value="F:DNA binding"/>
    <property type="evidence" value="ECO:0007669"/>
    <property type="project" value="InterPro"/>
</dbReference>
<name>A0A516GKM4_9LACT</name>
<dbReference type="InterPro" id="IPR002104">
    <property type="entry name" value="Integrase_catalytic"/>
</dbReference>
<evidence type="ECO:0000313" key="4">
    <source>
        <dbReference type="Proteomes" id="UP000315953"/>
    </source>
</evidence>
<dbReference type="GO" id="GO:0006310">
    <property type="term" value="P:DNA recombination"/>
    <property type="evidence" value="ECO:0007669"/>
    <property type="project" value="UniProtKB-KW"/>
</dbReference>
<evidence type="ECO:0000313" key="3">
    <source>
        <dbReference type="EMBL" id="QDO92049.1"/>
    </source>
</evidence>
<accession>A0A516GKM4</accession>
<dbReference type="KEGG" id="dpm:FNV33_08460"/>
<dbReference type="Gene3D" id="1.10.443.10">
    <property type="entry name" value="Intergrase catalytic core"/>
    <property type="match status" value="1"/>
</dbReference>
<reference evidence="3 4" key="1">
    <citation type="submission" date="2019-07" db="EMBL/GenBank/DDBJ databases">
        <title>Genome assembly of a nasal isolate of Dolosigranulum pigrum from a chronic sinusitis patient.</title>
        <authorList>
            <person name="Baig S."/>
            <person name="Overballe-Petersen S."/>
            <person name="Kaspar U."/>
            <person name="Rendboe A."/>
            <person name="de Man T."/>
            <person name="Liu C."/>
            <person name="Price L.B."/>
            <person name="Stegger M."/>
            <person name="Becker K."/>
            <person name="Skytt Andersen P."/>
        </authorList>
    </citation>
    <scope>NUCLEOTIDE SEQUENCE [LARGE SCALE GENOMIC DNA]</scope>
    <source>
        <strain evidence="3 4">83VPs-KB5</strain>
    </source>
</reference>
<protein>
    <submittedName>
        <fullName evidence="3">Tyrosine-type recombinase/integrase</fullName>
    </submittedName>
</protein>
<sequence length="51" mass="6028">MRRAYARANIQEISFHSLRHTHCSILLFQGISIHYISKRLSYSRVSITLDH</sequence>
<dbReference type="GO" id="GO:0015074">
    <property type="term" value="P:DNA integration"/>
    <property type="evidence" value="ECO:0007669"/>
    <property type="project" value="InterPro"/>
</dbReference>
<feature type="domain" description="Tyr recombinase" evidence="2">
    <location>
        <begin position="1"/>
        <end position="51"/>
    </location>
</feature>
<dbReference type="Proteomes" id="UP000315953">
    <property type="component" value="Chromosome"/>
</dbReference>
<dbReference type="InterPro" id="IPR011010">
    <property type="entry name" value="DNA_brk_join_enz"/>
</dbReference>
<dbReference type="PROSITE" id="PS51898">
    <property type="entry name" value="TYR_RECOMBINASE"/>
    <property type="match status" value="1"/>
</dbReference>
<evidence type="ECO:0000259" key="2">
    <source>
        <dbReference type="PROSITE" id="PS51898"/>
    </source>
</evidence>